<evidence type="ECO:0000313" key="1">
    <source>
        <dbReference type="EMBL" id="KAK7333816.1"/>
    </source>
</evidence>
<comment type="caution">
    <text evidence="1">The sequence shown here is derived from an EMBL/GenBank/DDBJ whole genome shotgun (WGS) entry which is preliminary data.</text>
</comment>
<sequence length="85" mass="9901">MWSMGTRMNFKMKGYMSKRNIGINWEYEVITSLFSSGPHSSFDPQRNRTQLCQKHNNPKSSLTFFALFAIPPFNPHTIHHPVSFP</sequence>
<name>A0AAN9QG91_PHACN</name>
<keyword evidence="2" id="KW-1185">Reference proteome</keyword>
<evidence type="ECO:0000313" key="2">
    <source>
        <dbReference type="Proteomes" id="UP001374584"/>
    </source>
</evidence>
<accession>A0AAN9QG91</accession>
<organism evidence="1 2">
    <name type="scientific">Phaseolus coccineus</name>
    <name type="common">Scarlet runner bean</name>
    <name type="synonym">Phaseolus multiflorus</name>
    <dbReference type="NCBI Taxonomy" id="3886"/>
    <lineage>
        <taxon>Eukaryota</taxon>
        <taxon>Viridiplantae</taxon>
        <taxon>Streptophyta</taxon>
        <taxon>Embryophyta</taxon>
        <taxon>Tracheophyta</taxon>
        <taxon>Spermatophyta</taxon>
        <taxon>Magnoliopsida</taxon>
        <taxon>eudicotyledons</taxon>
        <taxon>Gunneridae</taxon>
        <taxon>Pentapetalae</taxon>
        <taxon>rosids</taxon>
        <taxon>fabids</taxon>
        <taxon>Fabales</taxon>
        <taxon>Fabaceae</taxon>
        <taxon>Papilionoideae</taxon>
        <taxon>50 kb inversion clade</taxon>
        <taxon>NPAAA clade</taxon>
        <taxon>indigoferoid/millettioid clade</taxon>
        <taxon>Phaseoleae</taxon>
        <taxon>Phaseolus</taxon>
    </lineage>
</organism>
<reference evidence="1 2" key="1">
    <citation type="submission" date="2024-01" db="EMBL/GenBank/DDBJ databases">
        <title>The genomes of 5 underutilized Papilionoideae crops provide insights into root nodulation and disease resistanc.</title>
        <authorList>
            <person name="Jiang F."/>
        </authorList>
    </citation>
    <scope>NUCLEOTIDE SEQUENCE [LARGE SCALE GENOMIC DNA]</scope>
    <source>
        <strain evidence="1">JINMINGXINNONG_FW02</strain>
        <tissue evidence="1">Leaves</tissue>
    </source>
</reference>
<gene>
    <name evidence="1" type="ORF">VNO80_30595</name>
</gene>
<dbReference type="AlphaFoldDB" id="A0AAN9QG91"/>
<proteinExistence type="predicted"/>
<protein>
    <submittedName>
        <fullName evidence="1">Uncharacterized protein</fullName>
    </submittedName>
</protein>
<dbReference type="Proteomes" id="UP001374584">
    <property type="component" value="Unassembled WGS sequence"/>
</dbReference>
<dbReference type="EMBL" id="JAYMYR010000011">
    <property type="protein sequence ID" value="KAK7333816.1"/>
    <property type="molecule type" value="Genomic_DNA"/>
</dbReference>